<dbReference type="PROSITE" id="PS51898">
    <property type="entry name" value="TYR_RECOMBINASE"/>
    <property type="match status" value="1"/>
</dbReference>
<name>A0A7M3SW29_9MICC</name>
<evidence type="ECO:0000256" key="1">
    <source>
        <dbReference type="ARBA" id="ARBA00023172"/>
    </source>
</evidence>
<gene>
    <name evidence="3" type="ORF">GMA10_12375</name>
</gene>
<dbReference type="OrthoDB" id="1822491at2"/>
<dbReference type="EMBL" id="WOGT01000012">
    <property type="protein sequence ID" value="MUN55994.1"/>
    <property type="molecule type" value="Genomic_DNA"/>
</dbReference>
<evidence type="ECO:0000259" key="2">
    <source>
        <dbReference type="PROSITE" id="PS51898"/>
    </source>
</evidence>
<dbReference type="InterPro" id="IPR011010">
    <property type="entry name" value="DNA_brk_join_enz"/>
</dbReference>
<dbReference type="Gene3D" id="1.10.443.10">
    <property type="entry name" value="Intergrase catalytic core"/>
    <property type="match status" value="1"/>
</dbReference>
<dbReference type="GO" id="GO:0003677">
    <property type="term" value="F:DNA binding"/>
    <property type="evidence" value="ECO:0007669"/>
    <property type="project" value="InterPro"/>
</dbReference>
<sequence length="95" mass="10555">MPASLRRHRLRTRTGRGWTSSGAARVIARLGREAGYGRISAHVFRHSHATHALDAGVPLDRLQDSFGHASPATTQRYNRARERLERSSALTIAQL</sequence>
<evidence type="ECO:0000313" key="4">
    <source>
        <dbReference type="Proteomes" id="UP000462152"/>
    </source>
</evidence>
<keyword evidence="1" id="KW-0233">DNA recombination</keyword>
<dbReference type="RefSeq" id="WP_129316057.1">
    <property type="nucleotide sequence ID" value="NZ_NOIQ01000017.1"/>
</dbReference>
<keyword evidence="4" id="KW-1185">Reference proteome</keyword>
<dbReference type="GO" id="GO:0015074">
    <property type="term" value="P:DNA integration"/>
    <property type="evidence" value="ECO:0007669"/>
    <property type="project" value="InterPro"/>
</dbReference>
<dbReference type="CDD" id="cd00397">
    <property type="entry name" value="DNA_BRE_C"/>
    <property type="match status" value="1"/>
</dbReference>
<proteinExistence type="predicted"/>
<dbReference type="AlphaFoldDB" id="A0A7M3SW29"/>
<organism evidence="3 4">
    <name type="scientific">Rothia koreensis</name>
    <dbReference type="NCBI Taxonomy" id="592378"/>
    <lineage>
        <taxon>Bacteria</taxon>
        <taxon>Bacillati</taxon>
        <taxon>Actinomycetota</taxon>
        <taxon>Actinomycetes</taxon>
        <taxon>Micrococcales</taxon>
        <taxon>Micrococcaceae</taxon>
        <taxon>Rothia</taxon>
    </lineage>
</organism>
<comment type="caution">
    <text evidence="3">The sequence shown here is derived from an EMBL/GenBank/DDBJ whole genome shotgun (WGS) entry which is preliminary data.</text>
</comment>
<dbReference type="InterPro" id="IPR002104">
    <property type="entry name" value="Integrase_catalytic"/>
</dbReference>
<dbReference type="Pfam" id="PF00589">
    <property type="entry name" value="Phage_integrase"/>
    <property type="match status" value="1"/>
</dbReference>
<dbReference type="GO" id="GO:0006310">
    <property type="term" value="P:DNA recombination"/>
    <property type="evidence" value="ECO:0007669"/>
    <property type="project" value="UniProtKB-KW"/>
</dbReference>
<evidence type="ECO:0000313" key="3">
    <source>
        <dbReference type="EMBL" id="MUN55994.1"/>
    </source>
</evidence>
<reference evidence="3 4" key="1">
    <citation type="submission" date="2019-12" db="EMBL/GenBank/DDBJ databases">
        <authorList>
            <person name="Li J."/>
            <person name="Shi Y."/>
            <person name="Xu G."/>
            <person name="Xiao D."/>
            <person name="Ran X."/>
        </authorList>
    </citation>
    <scope>NUCLEOTIDE SEQUENCE [LARGE SCALE GENOMIC DNA]</scope>
    <source>
        <strain evidence="3 4">JCM 15915</strain>
    </source>
</reference>
<feature type="domain" description="Tyr recombinase" evidence="2">
    <location>
        <begin position="1"/>
        <end position="90"/>
    </location>
</feature>
<dbReference type="InterPro" id="IPR013762">
    <property type="entry name" value="Integrase-like_cat_sf"/>
</dbReference>
<protein>
    <submittedName>
        <fullName evidence="3">Tyrosine-type recombinase/integrase</fullName>
    </submittedName>
</protein>
<dbReference type="Proteomes" id="UP000462152">
    <property type="component" value="Unassembled WGS sequence"/>
</dbReference>
<dbReference type="SUPFAM" id="SSF56349">
    <property type="entry name" value="DNA breaking-rejoining enzymes"/>
    <property type="match status" value="1"/>
</dbReference>
<accession>A0A7M3SW29</accession>